<dbReference type="EMBL" id="FQUQ01000002">
    <property type="protein sequence ID" value="SHF38650.1"/>
    <property type="molecule type" value="Genomic_DNA"/>
</dbReference>
<dbReference type="InterPro" id="IPR016032">
    <property type="entry name" value="Sig_transdc_resp-reg_C-effctor"/>
</dbReference>
<dbReference type="Proteomes" id="UP000184287">
    <property type="component" value="Unassembled WGS sequence"/>
</dbReference>
<dbReference type="InterPro" id="IPR011990">
    <property type="entry name" value="TPR-like_helical_dom_sf"/>
</dbReference>
<dbReference type="SUPFAM" id="SSF48452">
    <property type="entry name" value="TPR-like"/>
    <property type="match status" value="1"/>
</dbReference>
<evidence type="ECO:0000256" key="2">
    <source>
        <dbReference type="SAM" id="Phobius"/>
    </source>
</evidence>
<accession>A0A1M5B8A0</accession>
<reference evidence="5" key="1">
    <citation type="submission" date="2016-11" db="EMBL/GenBank/DDBJ databases">
        <authorList>
            <person name="Varghese N."/>
            <person name="Submissions S."/>
        </authorList>
    </citation>
    <scope>NUCLEOTIDE SEQUENCE [LARGE SCALE GENOMIC DNA]</scope>
    <source>
        <strain evidence="5">DSM 16990</strain>
    </source>
</reference>
<evidence type="ECO:0000313" key="4">
    <source>
        <dbReference type="EMBL" id="SHF38650.1"/>
    </source>
</evidence>
<feature type="coiled-coil region" evidence="1">
    <location>
        <begin position="449"/>
        <end position="488"/>
    </location>
</feature>
<keyword evidence="2" id="KW-1133">Transmembrane helix</keyword>
<name>A0A1M5B8A0_9SPHI</name>
<evidence type="ECO:0000259" key="3">
    <source>
        <dbReference type="PROSITE" id="PS00622"/>
    </source>
</evidence>
<dbReference type="SMART" id="SM00421">
    <property type="entry name" value="HTH_LUXR"/>
    <property type="match status" value="1"/>
</dbReference>
<gene>
    <name evidence="4" type="ORF">SAMN04488522_1021069</name>
</gene>
<dbReference type="Gene3D" id="1.25.40.10">
    <property type="entry name" value="Tetratricopeptide repeat domain"/>
    <property type="match status" value="2"/>
</dbReference>
<dbReference type="PROSITE" id="PS00622">
    <property type="entry name" value="HTH_LUXR_1"/>
    <property type="match status" value="1"/>
</dbReference>
<dbReference type="Gene3D" id="1.10.10.10">
    <property type="entry name" value="Winged helix-like DNA-binding domain superfamily/Winged helix DNA-binding domain"/>
    <property type="match status" value="1"/>
</dbReference>
<evidence type="ECO:0000313" key="5">
    <source>
        <dbReference type="Proteomes" id="UP000184287"/>
    </source>
</evidence>
<dbReference type="AlphaFoldDB" id="A0A1M5B8A0"/>
<dbReference type="GO" id="GO:0006355">
    <property type="term" value="P:regulation of DNA-templated transcription"/>
    <property type="evidence" value="ECO:0007669"/>
    <property type="project" value="InterPro"/>
</dbReference>
<keyword evidence="5" id="KW-1185">Reference proteome</keyword>
<keyword evidence="1" id="KW-0175">Coiled coil</keyword>
<dbReference type="InterPro" id="IPR000792">
    <property type="entry name" value="Tscrpt_reg_LuxR_C"/>
</dbReference>
<protein>
    <submittedName>
        <fullName evidence="4">Regulatory protein, luxR family</fullName>
    </submittedName>
</protein>
<keyword evidence="2" id="KW-0812">Transmembrane</keyword>
<dbReference type="SUPFAM" id="SSF46894">
    <property type="entry name" value="C-terminal effector domain of the bipartite response regulators"/>
    <property type="match status" value="1"/>
</dbReference>
<organism evidence="4 5">
    <name type="scientific">Pedobacter caeni</name>
    <dbReference type="NCBI Taxonomy" id="288992"/>
    <lineage>
        <taxon>Bacteria</taxon>
        <taxon>Pseudomonadati</taxon>
        <taxon>Bacteroidota</taxon>
        <taxon>Sphingobacteriia</taxon>
        <taxon>Sphingobacteriales</taxon>
        <taxon>Sphingobacteriaceae</taxon>
        <taxon>Pedobacter</taxon>
    </lineage>
</organism>
<feature type="transmembrane region" description="Helical" evidence="2">
    <location>
        <begin position="416"/>
        <end position="438"/>
    </location>
</feature>
<evidence type="ECO:0000256" key="1">
    <source>
        <dbReference type="SAM" id="Coils"/>
    </source>
</evidence>
<dbReference type="InterPro" id="IPR036388">
    <property type="entry name" value="WH-like_DNA-bd_sf"/>
</dbReference>
<dbReference type="RefSeq" id="WP_073231327.1">
    <property type="nucleotide sequence ID" value="NZ_FQUQ01000002.1"/>
</dbReference>
<dbReference type="OrthoDB" id="1090267at2"/>
<feature type="domain" description="HTH luxR-type" evidence="3">
    <location>
        <begin position="576"/>
        <end position="603"/>
    </location>
</feature>
<sequence>MQLPARSLFLLGAFLLVFLTKVEAQKIYIDSLKSLLLHKNLSDEGRTVAMCKLAKANFEQDLPQAIKLANEALPVAARLTDGRGKAMTFATLVHLYVRKKDMKNAYECLDSARYYANRTKDPLAKGFVSMRDGWLDLVNDESDKSIAKFLTALNFFNGQNAAEYENLVYHYLASIYGYGNDPAKQRKYALLCYDTAIKSKQVEPLNTAYFTLGQSYYDRFKLDTGRRVLLDSAMNFYKKALDLSAGQPGRLLVRSNTAAIALNTANSYFKHYPNAYRDSAEKYIDIAVDIATRTNLHEVLLNCYGMRSEYALREGKYDVAEGMLLTGLSKVKEEVIQMPVTKARMFLALSNIAEKRGDPAAALNYLKKNIAYTKEAFDEEKINAIQRIDAQYQSEKREQKIAYLQQEAAFNKKRNVFYLIFGITGLVILLLLLSSYNYKLKASVRKQKLVDQEKKEAELRAQLREAEAIQLQTEQVLMKERQERLEKELLAGTLQIEEKNELLGLLSGKVSTDSHLSLDEQIKRIVNQQKKMDKEFEDHKTDFFETNTAFFERLQQKSDHSLTRLDLKYCSYILMGMSNKEISVRLSIEPKSIRMARYRIKQKFGLEKDESLDNFIRSQE</sequence>
<keyword evidence="2" id="KW-0472">Membrane</keyword>
<proteinExistence type="predicted"/>
<dbReference type="GO" id="GO:0003677">
    <property type="term" value="F:DNA binding"/>
    <property type="evidence" value="ECO:0007669"/>
    <property type="project" value="InterPro"/>
</dbReference>
<dbReference type="STRING" id="288992.SAMN04488522_1021069"/>